<dbReference type="Pfam" id="PF02995">
    <property type="entry name" value="DUF229"/>
    <property type="match status" value="1"/>
</dbReference>
<protein>
    <submittedName>
        <fullName evidence="1">Uncharacterized protein</fullName>
    </submittedName>
</protein>
<dbReference type="InterPro" id="IPR017850">
    <property type="entry name" value="Alkaline_phosphatase_core_sf"/>
</dbReference>
<dbReference type="Gene3D" id="3.40.720.10">
    <property type="entry name" value="Alkaline Phosphatase, subunit A"/>
    <property type="match status" value="1"/>
</dbReference>
<evidence type="ECO:0000313" key="1">
    <source>
        <dbReference type="EMBL" id="KAG7311323.1"/>
    </source>
</evidence>
<dbReference type="SUPFAM" id="SSF53649">
    <property type="entry name" value="Alkaline phosphatase-like"/>
    <property type="match status" value="1"/>
</dbReference>
<dbReference type="PANTHER" id="PTHR10974">
    <property type="entry name" value="FI08016P-RELATED"/>
    <property type="match status" value="1"/>
</dbReference>
<gene>
    <name evidence="1" type="ORF">JYU34_002361</name>
</gene>
<name>A0ABQ7R201_PLUXY</name>
<dbReference type="EMBL" id="JAHIBW010000004">
    <property type="protein sequence ID" value="KAG7311323.1"/>
    <property type="molecule type" value="Genomic_DNA"/>
</dbReference>
<keyword evidence="2" id="KW-1185">Reference proteome</keyword>
<comment type="caution">
    <text evidence="1">The sequence shown here is derived from an EMBL/GenBank/DDBJ whole genome shotgun (WGS) entry which is preliminary data.</text>
</comment>
<accession>A0ABQ7R201</accession>
<dbReference type="PANTHER" id="PTHR10974:SF1">
    <property type="entry name" value="FI08016P-RELATED"/>
    <property type="match status" value="1"/>
</dbReference>
<sequence length="648" mass="72181">MVSLLGEGGRAAAAAAALRPRHWLLLALVAAGSFLLLSISSGSELVFLAPAPAPWRPPPAPPRYAIRTPGCTIPDLRALDPAVRPFVRTPRAEPCRNSQHPLVSRNLTHLWLNRPNLSFYPMPDRGNVTCCYKSFYRPARVDDVEAPADDRVQYDECVWFDDAVEVTREFARVTCLSADATVYDDFHLFALPREPERRRNDSAAPDYNVIVMGVDGVSRLNFHRTMPKTLAYIKSKGAIELLGYNKVGDNTFPNLVPMLLGAYDTDIEKMCYLKRKKTFDNCPFVWEQFRSAGFLTAFGEDSAFLGTFNYGKHGFVTTPTDYYLRTFISEAEATVGNNVDFNTAICLGDRYFYSVLLDYIRDLTAVLSPASRLFGFFWEVTMSHDHLNYPMLMDDDYERFFRHVDASGFLNETVVLFLSDHGIRWGDIRRTKQGRLEERLPMAYWLLPPSFRARYPQAARALRDNARRLTTPFDVHATLVDLADAAALSDDSLARRAAEARPDRRGISLFLDVPGNRTCELAGIADHWCTCHAGARVPVRGAAVQAAAAALVRHVNDALRGAAGCRRLRLDEVLDAAELAERGAGEEAGWRELTLVARTAPGGALLEATLRAAGADWALAGAVSRLNLYGEQSRCVADPTLKLYCYCY</sequence>
<dbReference type="InterPro" id="IPR004245">
    <property type="entry name" value="DUF229"/>
</dbReference>
<proteinExistence type="predicted"/>
<dbReference type="CDD" id="cd16021">
    <property type="entry name" value="ALP_like"/>
    <property type="match status" value="1"/>
</dbReference>
<reference evidence="1 2" key="1">
    <citation type="submission" date="2021-06" db="EMBL/GenBank/DDBJ databases">
        <title>A haploid diamondback moth (Plutella xylostella L.) genome assembly resolves 31 chromosomes and identifies a diamide resistance mutation.</title>
        <authorList>
            <person name="Ward C.M."/>
            <person name="Perry K.D."/>
            <person name="Baker G."/>
            <person name="Powis K."/>
            <person name="Heckel D.G."/>
            <person name="Baxter S.W."/>
        </authorList>
    </citation>
    <scope>NUCLEOTIDE SEQUENCE [LARGE SCALE GENOMIC DNA]</scope>
    <source>
        <strain evidence="1 2">LV</strain>
        <tissue evidence="1">Single pupa</tissue>
    </source>
</reference>
<evidence type="ECO:0000313" key="2">
    <source>
        <dbReference type="Proteomes" id="UP000823941"/>
    </source>
</evidence>
<dbReference type="Proteomes" id="UP000823941">
    <property type="component" value="Chromosome 4"/>
</dbReference>
<organism evidence="1 2">
    <name type="scientific">Plutella xylostella</name>
    <name type="common">Diamondback moth</name>
    <name type="synonym">Plutella maculipennis</name>
    <dbReference type="NCBI Taxonomy" id="51655"/>
    <lineage>
        <taxon>Eukaryota</taxon>
        <taxon>Metazoa</taxon>
        <taxon>Ecdysozoa</taxon>
        <taxon>Arthropoda</taxon>
        <taxon>Hexapoda</taxon>
        <taxon>Insecta</taxon>
        <taxon>Pterygota</taxon>
        <taxon>Neoptera</taxon>
        <taxon>Endopterygota</taxon>
        <taxon>Lepidoptera</taxon>
        <taxon>Glossata</taxon>
        <taxon>Ditrysia</taxon>
        <taxon>Yponomeutoidea</taxon>
        <taxon>Plutellidae</taxon>
        <taxon>Plutella</taxon>
    </lineage>
</organism>